<evidence type="ECO:0000313" key="11">
    <source>
        <dbReference type="Proteomes" id="UP000824246"/>
    </source>
</evidence>
<evidence type="ECO:0000256" key="3">
    <source>
        <dbReference type="ARBA" id="ARBA00022448"/>
    </source>
</evidence>
<feature type="transmembrane region" description="Helical" evidence="8">
    <location>
        <begin position="445"/>
        <end position="464"/>
    </location>
</feature>
<dbReference type="Pfam" id="PF06826">
    <property type="entry name" value="Asp-Al_Ex"/>
    <property type="match status" value="2"/>
</dbReference>
<dbReference type="Proteomes" id="UP000824246">
    <property type="component" value="Unassembled WGS sequence"/>
</dbReference>
<comment type="subcellular location">
    <subcellularLocation>
        <location evidence="1">Cell membrane</location>
        <topology evidence="1">Multi-pass membrane protein</topology>
    </subcellularLocation>
</comment>
<evidence type="ECO:0000313" key="10">
    <source>
        <dbReference type="EMBL" id="HIX45539.1"/>
    </source>
</evidence>
<evidence type="ECO:0000256" key="8">
    <source>
        <dbReference type="SAM" id="Phobius"/>
    </source>
</evidence>
<dbReference type="InterPro" id="IPR006512">
    <property type="entry name" value="YidE_YbjL"/>
</dbReference>
<feature type="transmembrane region" description="Helical" evidence="8">
    <location>
        <begin position="100"/>
        <end position="119"/>
    </location>
</feature>
<evidence type="ECO:0000256" key="4">
    <source>
        <dbReference type="ARBA" id="ARBA00022475"/>
    </source>
</evidence>
<feature type="domain" description="RCK C-terminal" evidence="9">
    <location>
        <begin position="285"/>
        <end position="369"/>
    </location>
</feature>
<evidence type="ECO:0000256" key="5">
    <source>
        <dbReference type="ARBA" id="ARBA00022692"/>
    </source>
</evidence>
<dbReference type="AlphaFoldDB" id="A0A9D1VR75"/>
<dbReference type="InterPro" id="IPR036721">
    <property type="entry name" value="RCK_C_sf"/>
</dbReference>
<dbReference type="GO" id="GO:0008324">
    <property type="term" value="F:monoatomic cation transmembrane transporter activity"/>
    <property type="evidence" value="ECO:0007669"/>
    <property type="project" value="InterPro"/>
</dbReference>
<evidence type="ECO:0000256" key="7">
    <source>
        <dbReference type="ARBA" id="ARBA00023136"/>
    </source>
</evidence>
<dbReference type="GO" id="GO:0006813">
    <property type="term" value="P:potassium ion transport"/>
    <property type="evidence" value="ECO:0007669"/>
    <property type="project" value="InterPro"/>
</dbReference>
<dbReference type="PROSITE" id="PS51202">
    <property type="entry name" value="RCK_C"/>
    <property type="match status" value="2"/>
</dbReference>
<evidence type="ECO:0000256" key="6">
    <source>
        <dbReference type="ARBA" id="ARBA00022989"/>
    </source>
</evidence>
<dbReference type="InterPro" id="IPR050144">
    <property type="entry name" value="AAE_transporter"/>
</dbReference>
<keyword evidence="5 8" id="KW-0812">Transmembrane</keyword>
<dbReference type="PANTHER" id="PTHR30445:SF3">
    <property type="entry name" value="TRANSPORT PROTEIN YIDE-RELATED"/>
    <property type="match status" value="1"/>
</dbReference>
<feature type="domain" description="RCK C-terminal" evidence="9">
    <location>
        <begin position="198"/>
        <end position="284"/>
    </location>
</feature>
<evidence type="ECO:0000256" key="2">
    <source>
        <dbReference type="ARBA" id="ARBA00009854"/>
    </source>
</evidence>
<organism evidence="10 11">
    <name type="scientific">Candidatus Barnesiella excrementipullorum</name>
    <dbReference type="NCBI Taxonomy" id="2838479"/>
    <lineage>
        <taxon>Bacteria</taxon>
        <taxon>Pseudomonadati</taxon>
        <taxon>Bacteroidota</taxon>
        <taxon>Bacteroidia</taxon>
        <taxon>Bacteroidales</taxon>
        <taxon>Barnesiellaceae</taxon>
        <taxon>Barnesiella</taxon>
    </lineage>
</organism>
<protein>
    <submittedName>
        <fullName evidence="10">Transporter</fullName>
    </submittedName>
</protein>
<feature type="transmembrane region" description="Helical" evidence="8">
    <location>
        <begin position="70"/>
        <end position="88"/>
    </location>
</feature>
<name>A0A9D1VR75_9BACT</name>
<sequence length="556" mass="60288">MEWIVELFTGTSIAHTAFLYALVIAAGVLLGRVKIFGVSLGVTFVLFVGILMGHFGLAIDAPILNFMKEFGLILFVFSIGMQVGPGFFSSFKHEGIRLNFLAIAIIALNIIVTLAIYFLDGSIEMPMLVGILSGAVTNTPGLGAAEQALSQLYQDGIISEVPKIALGYAVAYPLGVIGIILAMILVRLVFRVKYADETAMIEKENADSLLIPHVVTYKVENKLIVGRTLSDLGVMINRNFVVSRIKRNDEIIIPSSDVVIEHNDLLLTVLSEPDEEALSAFIGPKIEMDWKAIPAPVVSRRILVSKEEFNGRKIGSLRLRMGYRLNVTRVNRAGVDLLASPNLSLQVGDRLTVVGKIEDIERLAEHLGNSMQRLNQPNIFTIFIGILIGIVFGSIPFAIPGMPVPLKLGLAGGPLIVAILIGRYGYKMGLTTYTSTSANLMLREVGICMFLASVGIGAGSEFVATVKSGGLMWILWGFLITFIPLLIVGLFGRGYYKLNYYTLSGLMAGSYTDPPALAYSNKVANNDAPAVAYSTVYPLSMFLRVLTAQILVLAFA</sequence>
<feature type="transmembrane region" description="Helical" evidence="8">
    <location>
        <begin position="38"/>
        <end position="58"/>
    </location>
</feature>
<reference evidence="10" key="1">
    <citation type="journal article" date="2021" name="PeerJ">
        <title>Extensive microbial diversity within the chicken gut microbiome revealed by metagenomics and culture.</title>
        <authorList>
            <person name="Gilroy R."/>
            <person name="Ravi A."/>
            <person name="Getino M."/>
            <person name="Pursley I."/>
            <person name="Horton D.L."/>
            <person name="Alikhan N.F."/>
            <person name="Baker D."/>
            <person name="Gharbi K."/>
            <person name="Hall N."/>
            <person name="Watson M."/>
            <person name="Adriaenssens E.M."/>
            <person name="Foster-Nyarko E."/>
            <person name="Jarju S."/>
            <person name="Secka A."/>
            <person name="Antonio M."/>
            <person name="Oren A."/>
            <person name="Chaudhuri R.R."/>
            <person name="La Ragione R."/>
            <person name="Hildebrand F."/>
            <person name="Pallen M.J."/>
        </authorList>
    </citation>
    <scope>NUCLEOTIDE SEQUENCE</scope>
    <source>
        <strain evidence="10">ChiHjej12B11-16260</strain>
    </source>
</reference>
<dbReference type="InterPro" id="IPR006037">
    <property type="entry name" value="RCK_C"/>
</dbReference>
<dbReference type="NCBIfam" id="TIGR01625">
    <property type="entry name" value="YidE_YbjL_dupl"/>
    <property type="match status" value="2"/>
</dbReference>
<comment type="caution">
    <text evidence="10">The sequence shown here is derived from an EMBL/GenBank/DDBJ whole genome shotgun (WGS) entry which is preliminary data.</text>
</comment>
<keyword evidence="4" id="KW-1003">Cell membrane</keyword>
<gene>
    <name evidence="10" type="ORF">H9982_04900</name>
</gene>
<dbReference type="PANTHER" id="PTHR30445">
    <property type="entry name" value="K(+)_H(+) ANTIPORTER SUBUNIT KHTT"/>
    <property type="match status" value="1"/>
</dbReference>
<proteinExistence type="inferred from homology"/>
<dbReference type="EMBL" id="DXFB01000130">
    <property type="protein sequence ID" value="HIX45539.1"/>
    <property type="molecule type" value="Genomic_DNA"/>
</dbReference>
<feature type="transmembrane region" description="Helical" evidence="8">
    <location>
        <begin position="12"/>
        <end position="31"/>
    </location>
</feature>
<evidence type="ECO:0000256" key="1">
    <source>
        <dbReference type="ARBA" id="ARBA00004651"/>
    </source>
</evidence>
<dbReference type="GO" id="GO:0005886">
    <property type="term" value="C:plasma membrane"/>
    <property type="evidence" value="ECO:0007669"/>
    <property type="project" value="UniProtKB-SubCell"/>
</dbReference>
<feature type="transmembrane region" description="Helical" evidence="8">
    <location>
        <begin position="170"/>
        <end position="190"/>
    </location>
</feature>
<accession>A0A9D1VR75</accession>
<reference evidence="10" key="2">
    <citation type="submission" date="2021-04" db="EMBL/GenBank/DDBJ databases">
        <authorList>
            <person name="Gilroy R."/>
        </authorList>
    </citation>
    <scope>NUCLEOTIDE SEQUENCE</scope>
    <source>
        <strain evidence="10">ChiHjej12B11-16260</strain>
    </source>
</reference>
<keyword evidence="6 8" id="KW-1133">Transmembrane helix</keyword>
<comment type="similarity">
    <text evidence="2">Belongs to the AAE transporter (TC 2.A.81) family.</text>
</comment>
<feature type="transmembrane region" description="Helical" evidence="8">
    <location>
        <begin position="405"/>
        <end position="424"/>
    </location>
</feature>
<keyword evidence="7 8" id="KW-0472">Membrane</keyword>
<dbReference type="Pfam" id="PF02080">
    <property type="entry name" value="TrkA_C"/>
    <property type="match status" value="2"/>
</dbReference>
<dbReference type="Gene3D" id="3.30.70.1450">
    <property type="entry name" value="Regulator of K+ conductance, C-terminal domain"/>
    <property type="match status" value="2"/>
</dbReference>
<dbReference type="NCBIfam" id="NF003007">
    <property type="entry name" value="PRK03818.1"/>
    <property type="match status" value="1"/>
</dbReference>
<dbReference type="SUPFAM" id="SSF116726">
    <property type="entry name" value="TrkA C-terminal domain-like"/>
    <property type="match status" value="2"/>
</dbReference>
<keyword evidence="3" id="KW-0813">Transport</keyword>
<feature type="transmembrane region" description="Helical" evidence="8">
    <location>
        <begin position="379"/>
        <end position="399"/>
    </location>
</feature>
<evidence type="ECO:0000259" key="9">
    <source>
        <dbReference type="PROSITE" id="PS51202"/>
    </source>
</evidence>
<feature type="transmembrane region" description="Helical" evidence="8">
    <location>
        <begin position="470"/>
        <end position="491"/>
    </location>
</feature>